<feature type="compositionally biased region" description="Pro residues" evidence="2">
    <location>
        <begin position="25"/>
        <end position="34"/>
    </location>
</feature>
<feature type="compositionally biased region" description="Low complexity" evidence="2">
    <location>
        <begin position="138"/>
        <end position="156"/>
    </location>
</feature>
<dbReference type="Gene3D" id="3.40.30.10">
    <property type="entry name" value="Glutaredoxin"/>
    <property type="match status" value="1"/>
</dbReference>
<dbReference type="EMBL" id="CP119934">
    <property type="protein sequence ID" value="WFD01558.1"/>
    <property type="molecule type" value="Genomic_DNA"/>
</dbReference>
<feature type="region of interest" description="Disordered" evidence="2">
    <location>
        <begin position="1"/>
        <end position="34"/>
    </location>
</feature>
<dbReference type="InterPro" id="IPR036249">
    <property type="entry name" value="Thioredoxin-like_sf"/>
</dbReference>
<keyword evidence="1" id="KW-0676">Redox-active center</keyword>
<dbReference type="PANTHER" id="PTHR36417">
    <property type="entry name" value="SELENOPROTEIN DOMAIN PROTEIN (AFU_ORTHOLOGUE AFUA_1G05220)"/>
    <property type="match status" value="1"/>
</dbReference>
<evidence type="ECO:0000256" key="1">
    <source>
        <dbReference type="ARBA" id="ARBA00023284"/>
    </source>
</evidence>
<dbReference type="Pfam" id="PF10262">
    <property type="entry name" value="Rdx"/>
    <property type="match status" value="1"/>
</dbReference>
<feature type="region of interest" description="Disordered" evidence="2">
    <location>
        <begin position="96"/>
        <end position="174"/>
    </location>
</feature>
<dbReference type="SUPFAM" id="SSF52833">
    <property type="entry name" value="Thioredoxin-like"/>
    <property type="match status" value="1"/>
</dbReference>
<name>A0AAF0E1R5_9BASI</name>
<dbReference type="InterPro" id="IPR011893">
    <property type="entry name" value="Selenoprotein_Rdx-typ"/>
</dbReference>
<protein>
    <submittedName>
        <fullName evidence="3">Uncharacterized protein</fullName>
    </submittedName>
</protein>
<evidence type="ECO:0000256" key="2">
    <source>
        <dbReference type="SAM" id="MobiDB-lite"/>
    </source>
</evidence>
<gene>
    <name evidence="3" type="ORF">MOBT1_000226</name>
</gene>
<keyword evidence="4" id="KW-1185">Reference proteome</keyword>
<accession>A0AAF0E1R5</accession>
<feature type="compositionally biased region" description="Low complexity" evidence="2">
    <location>
        <begin position="100"/>
        <end position="120"/>
    </location>
</feature>
<reference evidence="3" key="1">
    <citation type="submission" date="2023-03" db="EMBL/GenBank/DDBJ databases">
        <title>Mating type loci evolution in Malassezia.</title>
        <authorList>
            <person name="Coelho M.A."/>
        </authorList>
    </citation>
    <scope>NUCLEOTIDE SEQUENCE</scope>
    <source>
        <strain evidence="3">CBS 7876</strain>
    </source>
</reference>
<evidence type="ECO:0000313" key="3">
    <source>
        <dbReference type="EMBL" id="WFD01558.1"/>
    </source>
</evidence>
<proteinExistence type="predicted"/>
<sequence length="358" mass="37905">MVSKQLPALPSEARTRHSYSGPSAPVLPPIELPQPLPLSASREFSASVPDVSRTRTSQVEVKPAAPYLGRSFYLAPRARLSSEDGRLLYAGSRATWTGEPPRAASPTPSAPAPRAAAPTRVPVPPLPAGRIPVPSAPPASYTSPAPSAPPASVRAPLEQEAPASQPPYAAPWSHSAPPAVARVAPPTVAPLDQRPHTHAQAAMPVPTTAAPAPSNPCDADIAAIEPPISATAAAGLVQPCLMIEYCDRCRWQHRATWLQTELFLTFSAKDAQDGKSSRASGGGYLASSMLIPRAAPDTAGRFRVWLAMRPTNASGTEVSALYLLWDRKQRGGFPELSELKRLVRDKIAPEQSLGHSEK</sequence>
<dbReference type="PRINTS" id="PR01217">
    <property type="entry name" value="PRICHEXTENSN"/>
</dbReference>
<organism evidence="3 4">
    <name type="scientific">Malassezia obtusa</name>
    <dbReference type="NCBI Taxonomy" id="76774"/>
    <lineage>
        <taxon>Eukaryota</taxon>
        <taxon>Fungi</taxon>
        <taxon>Dikarya</taxon>
        <taxon>Basidiomycota</taxon>
        <taxon>Ustilaginomycotina</taxon>
        <taxon>Malasseziomycetes</taxon>
        <taxon>Malasseziales</taxon>
        <taxon>Malasseziaceae</taxon>
        <taxon>Malassezia</taxon>
    </lineage>
</organism>
<dbReference type="Proteomes" id="UP001214603">
    <property type="component" value="Chromosome 1"/>
</dbReference>
<evidence type="ECO:0000313" key="4">
    <source>
        <dbReference type="Proteomes" id="UP001214603"/>
    </source>
</evidence>
<dbReference type="AlphaFoldDB" id="A0AAF0E1R5"/>
<dbReference type="PANTHER" id="PTHR36417:SF2">
    <property type="entry name" value="SELENOPROTEIN DOMAIN PROTEIN (AFU_ORTHOLOGUE AFUA_1G05220)"/>
    <property type="match status" value="1"/>
</dbReference>